<dbReference type="EMBL" id="LCEB01000048">
    <property type="protein sequence ID" value="KKS63722.1"/>
    <property type="molecule type" value="Genomic_DNA"/>
</dbReference>
<comment type="caution">
    <text evidence="1">The sequence shown here is derived from an EMBL/GenBank/DDBJ whole genome shotgun (WGS) entry which is preliminary data.</text>
</comment>
<reference evidence="1 2" key="1">
    <citation type="journal article" date="2015" name="Nature">
        <title>rRNA introns, odd ribosomes, and small enigmatic genomes across a large radiation of phyla.</title>
        <authorList>
            <person name="Brown C.T."/>
            <person name="Hug L.A."/>
            <person name="Thomas B.C."/>
            <person name="Sharon I."/>
            <person name="Castelle C.J."/>
            <person name="Singh A."/>
            <person name="Wilkins M.J."/>
            <person name="Williams K.H."/>
            <person name="Banfield J.F."/>
        </authorList>
    </citation>
    <scope>NUCLEOTIDE SEQUENCE [LARGE SCALE GENOMIC DNA]</scope>
</reference>
<evidence type="ECO:0000313" key="1">
    <source>
        <dbReference type="EMBL" id="KKS63722.1"/>
    </source>
</evidence>
<name>A0A0G1ARS7_9BACT</name>
<dbReference type="Proteomes" id="UP000034135">
    <property type="component" value="Unassembled WGS sequence"/>
</dbReference>
<organism evidence="1 2">
    <name type="scientific">Candidatus Daviesbacteria bacterium GW2011_GWA1_42_6</name>
    <dbReference type="NCBI Taxonomy" id="1618420"/>
    <lineage>
        <taxon>Bacteria</taxon>
        <taxon>Candidatus Daviesiibacteriota</taxon>
    </lineage>
</organism>
<evidence type="ECO:0000313" key="2">
    <source>
        <dbReference type="Proteomes" id="UP000034135"/>
    </source>
</evidence>
<accession>A0A0G1ARS7</accession>
<proteinExistence type="predicted"/>
<dbReference type="AlphaFoldDB" id="A0A0G1ARS7"/>
<protein>
    <submittedName>
        <fullName evidence="1">Uncharacterized protein</fullName>
    </submittedName>
</protein>
<feature type="non-terminal residue" evidence="1">
    <location>
        <position position="1"/>
    </location>
</feature>
<gene>
    <name evidence="1" type="ORF">UV33_C0048G0006</name>
</gene>
<sequence>REKDIAKNCGIVCLKRKYKGITTAVPKIKDVNLKAFSKPGITKAIMADRPG</sequence>